<accession>A0AAV4U505</accession>
<keyword evidence="2" id="KW-1185">Reference proteome</keyword>
<dbReference type="EMBL" id="BPLR01012294">
    <property type="protein sequence ID" value="GIY52826.1"/>
    <property type="molecule type" value="Genomic_DNA"/>
</dbReference>
<evidence type="ECO:0000313" key="1">
    <source>
        <dbReference type="EMBL" id="GIY52826.1"/>
    </source>
</evidence>
<reference evidence="1 2" key="1">
    <citation type="submission" date="2021-06" db="EMBL/GenBank/DDBJ databases">
        <title>Caerostris extrusa draft genome.</title>
        <authorList>
            <person name="Kono N."/>
            <person name="Arakawa K."/>
        </authorList>
    </citation>
    <scope>NUCLEOTIDE SEQUENCE [LARGE SCALE GENOMIC DNA]</scope>
</reference>
<comment type="caution">
    <text evidence="1">The sequence shown here is derived from an EMBL/GenBank/DDBJ whole genome shotgun (WGS) entry which is preliminary data.</text>
</comment>
<sequence length="94" mass="11079">MGQMTKWLSSGALYHTGWYRLQAQSRTHLYSYSNLNFRLFTGNSEAVRRILFDDFKRGLDFRIFWGRGEKKKTDFSLKELGRGGGTSKMLWEED</sequence>
<protein>
    <submittedName>
        <fullName evidence="1">Uncharacterized protein</fullName>
    </submittedName>
</protein>
<proteinExistence type="predicted"/>
<evidence type="ECO:0000313" key="2">
    <source>
        <dbReference type="Proteomes" id="UP001054945"/>
    </source>
</evidence>
<dbReference type="Proteomes" id="UP001054945">
    <property type="component" value="Unassembled WGS sequence"/>
</dbReference>
<name>A0AAV4U505_CAEEX</name>
<gene>
    <name evidence="1" type="ORF">CEXT_97801</name>
</gene>
<organism evidence="1 2">
    <name type="scientific">Caerostris extrusa</name>
    <name type="common">Bark spider</name>
    <name type="synonym">Caerostris bankana</name>
    <dbReference type="NCBI Taxonomy" id="172846"/>
    <lineage>
        <taxon>Eukaryota</taxon>
        <taxon>Metazoa</taxon>
        <taxon>Ecdysozoa</taxon>
        <taxon>Arthropoda</taxon>
        <taxon>Chelicerata</taxon>
        <taxon>Arachnida</taxon>
        <taxon>Araneae</taxon>
        <taxon>Araneomorphae</taxon>
        <taxon>Entelegynae</taxon>
        <taxon>Araneoidea</taxon>
        <taxon>Araneidae</taxon>
        <taxon>Caerostris</taxon>
    </lineage>
</organism>
<dbReference type="AlphaFoldDB" id="A0AAV4U505"/>